<dbReference type="EMBL" id="JAHRIP010084780">
    <property type="protein sequence ID" value="MEQ2313595.1"/>
    <property type="molecule type" value="Genomic_DNA"/>
</dbReference>
<keyword evidence="2" id="KW-1185">Reference proteome</keyword>
<organism evidence="1 2">
    <name type="scientific">Ameca splendens</name>
    <dbReference type="NCBI Taxonomy" id="208324"/>
    <lineage>
        <taxon>Eukaryota</taxon>
        <taxon>Metazoa</taxon>
        <taxon>Chordata</taxon>
        <taxon>Craniata</taxon>
        <taxon>Vertebrata</taxon>
        <taxon>Euteleostomi</taxon>
        <taxon>Actinopterygii</taxon>
        <taxon>Neopterygii</taxon>
        <taxon>Teleostei</taxon>
        <taxon>Neoteleostei</taxon>
        <taxon>Acanthomorphata</taxon>
        <taxon>Ovalentaria</taxon>
        <taxon>Atherinomorphae</taxon>
        <taxon>Cyprinodontiformes</taxon>
        <taxon>Goodeidae</taxon>
        <taxon>Ameca</taxon>
    </lineage>
</organism>
<reference evidence="1 2" key="1">
    <citation type="submission" date="2021-06" db="EMBL/GenBank/DDBJ databases">
        <authorList>
            <person name="Palmer J.M."/>
        </authorList>
    </citation>
    <scope>NUCLEOTIDE SEQUENCE [LARGE SCALE GENOMIC DNA]</scope>
    <source>
        <strain evidence="1 2">AS_MEX2019</strain>
        <tissue evidence="1">Muscle</tissue>
    </source>
</reference>
<sequence>MSPRGGGKESELVREVERYLLELFRLAPQERLDCCFSLRAKRWCRVPDLLSVPVRGAGYCPSRGLRHSAEGLQIQFNSIQKYFINPKGKLNVVVAHYEGFFKEPL</sequence>
<dbReference type="Proteomes" id="UP001469553">
    <property type="component" value="Unassembled WGS sequence"/>
</dbReference>
<protein>
    <submittedName>
        <fullName evidence="1">Uncharacterized protein</fullName>
    </submittedName>
</protein>
<evidence type="ECO:0000313" key="1">
    <source>
        <dbReference type="EMBL" id="MEQ2313595.1"/>
    </source>
</evidence>
<accession>A0ABV1A727</accession>
<evidence type="ECO:0000313" key="2">
    <source>
        <dbReference type="Proteomes" id="UP001469553"/>
    </source>
</evidence>
<proteinExistence type="predicted"/>
<gene>
    <name evidence="1" type="ORF">AMECASPLE_003538</name>
</gene>
<comment type="caution">
    <text evidence="1">The sequence shown here is derived from an EMBL/GenBank/DDBJ whole genome shotgun (WGS) entry which is preliminary data.</text>
</comment>
<name>A0ABV1A727_9TELE</name>